<evidence type="ECO:0000313" key="2">
    <source>
        <dbReference type="Proteomes" id="UP000663722"/>
    </source>
</evidence>
<reference evidence="1" key="1">
    <citation type="journal article" date="2021" name="Microb. Physiol.">
        <title>Proteogenomic Insights into the Physiology of Marine, Sulfate-Reducing, Filamentous Desulfonema limicola and Desulfonema magnum.</title>
        <authorList>
            <person name="Schnaars V."/>
            <person name="Wohlbrand L."/>
            <person name="Scheve S."/>
            <person name="Hinrichs C."/>
            <person name="Reinhardt R."/>
            <person name="Rabus R."/>
        </authorList>
    </citation>
    <scope>NUCLEOTIDE SEQUENCE</scope>
    <source>
        <strain evidence="1">4be13</strain>
    </source>
</reference>
<protein>
    <submittedName>
        <fullName evidence="1">Uncharacterized protein</fullName>
    </submittedName>
</protein>
<dbReference type="AlphaFoldDB" id="A0A975BPI7"/>
<dbReference type="EMBL" id="CP061800">
    <property type="protein sequence ID" value="QTA89273.1"/>
    <property type="molecule type" value="Genomic_DNA"/>
</dbReference>
<accession>A0A975BPI7</accession>
<sequence length="51" mass="5609">MNQKSKVSSFVVSAGHGSLYEKGVRCQVSGVRKNYKFSMDRKVSGTKGVQK</sequence>
<dbReference type="Proteomes" id="UP000663722">
    <property type="component" value="Chromosome"/>
</dbReference>
<proteinExistence type="predicted"/>
<keyword evidence="2" id="KW-1185">Reference proteome</keyword>
<gene>
    <name evidence="1" type="ORF">dnm_053230</name>
</gene>
<dbReference type="KEGG" id="dmm:dnm_053230"/>
<evidence type="ECO:0000313" key="1">
    <source>
        <dbReference type="EMBL" id="QTA89273.1"/>
    </source>
</evidence>
<organism evidence="1 2">
    <name type="scientific">Desulfonema magnum</name>
    <dbReference type="NCBI Taxonomy" id="45655"/>
    <lineage>
        <taxon>Bacteria</taxon>
        <taxon>Pseudomonadati</taxon>
        <taxon>Thermodesulfobacteriota</taxon>
        <taxon>Desulfobacteria</taxon>
        <taxon>Desulfobacterales</taxon>
        <taxon>Desulfococcaceae</taxon>
        <taxon>Desulfonema</taxon>
    </lineage>
</organism>
<name>A0A975BPI7_9BACT</name>